<dbReference type="EMBL" id="KK113979">
    <property type="protein sequence ID" value="KFM61493.1"/>
    <property type="molecule type" value="Genomic_DNA"/>
</dbReference>
<gene>
    <name evidence="1" type="ORF">X975_04431</name>
</gene>
<accession>A0A087T8Q4</accession>
<dbReference type="Proteomes" id="UP000054359">
    <property type="component" value="Unassembled WGS sequence"/>
</dbReference>
<name>A0A087T8Q4_STEMI</name>
<keyword evidence="2" id="KW-1185">Reference proteome</keyword>
<protein>
    <submittedName>
        <fullName evidence="1">Uncharacterized protein</fullName>
    </submittedName>
</protein>
<sequence length="57" mass="6255">MSQDKIIAPSFLVTYKAQNEQNDPAIDIVSSDVEGVTNDVQEEQAESDIDKIAADEE</sequence>
<evidence type="ECO:0000313" key="2">
    <source>
        <dbReference type="Proteomes" id="UP000054359"/>
    </source>
</evidence>
<feature type="non-terminal residue" evidence="1">
    <location>
        <position position="57"/>
    </location>
</feature>
<evidence type="ECO:0000313" key="1">
    <source>
        <dbReference type="EMBL" id="KFM61493.1"/>
    </source>
</evidence>
<reference evidence="1 2" key="1">
    <citation type="submission" date="2013-11" db="EMBL/GenBank/DDBJ databases">
        <title>Genome sequencing of Stegodyphus mimosarum.</title>
        <authorList>
            <person name="Bechsgaard J."/>
        </authorList>
    </citation>
    <scope>NUCLEOTIDE SEQUENCE [LARGE SCALE GENOMIC DNA]</scope>
</reference>
<organism evidence="1 2">
    <name type="scientific">Stegodyphus mimosarum</name>
    <name type="common">African social velvet spider</name>
    <dbReference type="NCBI Taxonomy" id="407821"/>
    <lineage>
        <taxon>Eukaryota</taxon>
        <taxon>Metazoa</taxon>
        <taxon>Ecdysozoa</taxon>
        <taxon>Arthropoda</taxon>
        <taxon>Chelicerata</taxon>
        <taxon>Arachnida</taxon>
        <taxon>Araneae</taxon>
        <taxon>Araneomorphae</taxon>
        <taxon>Entelegynae</taxon>
        <taxon>Eresoidea</taxon>
        <taxon>Eresidae</taxon>
        <taxon>Stegodyphus</taxon>
    </lineage>
</organism>
<dbReference type="AlphaFoldDB" id="A0A087T8Q4"/>
<proteinExistence type="predicted"/>